<dbReference type="AlphaFoldDB" id="A0AAU9WD51"/>
<evidence type="ECO:0000313" key="1">
    <source>
        <dbReference type="EMBL" id="CAH3110522.1"/>
    </source>
</evidence>
<comment type="caution">
    <text evidence="1">The sequence shown here is derived from an EMBL/GenBank/DDBJ whole genome shotgun (WGS) entry which is preliminary data.</text>
</comment>
<reference evidence="1 2" key="1">
    <citation type="submission" date="2022-05" db="EMBL/GenBank/DDBJ databases">
        <authorList>
            <consortium name="Genoscope - CEA"/>
            <person name="William W."/>
        </authorList>
    </citation>
    <scope>NUCLEOTIDE SEQUENCE [LARGE SCALE GENOMIC DNA]</scope>
</reference>
<accession>A0AAU9WD51</accession>
<gene>
    <name evidence="1" type="ORF">PMEA_00003719</name>
</gene>
<keyword evidence="2" id="KW-1185">Reference proteome</keyword>
<organism evidence="1 2">
    <name type="scientific">Pocillopora meandrina</name>
    <dbReference type="NCBI Taxonomy" id="46732"/>
    <lineage>
        <taxon>Eukaryota</taxon>
        <taxon>Metazoa</taxon>
        <taxon>Cnidaria</taxon>
        <taxon>Anthozoa</taxon>
        <taxon>Hexacorallia</taxon>
        <taxon>Scleractinia</taxon>
        <taxon>Astrocoeniina</taxon>
        <taxon>Pocilloporidae</taxon>
        <taxon>Pocillopora</taxon>
    </lineage>
</organism>
<protein>
    <submittedName>
        <fullName evidence="1">Uncharacterized protein</fullName>
    </submittedName>
</protein>
<evidence type="ECO:0000313" key="2">
    <source>
        <dbReference type="Proteomes" id="UP001159428"/>
    </source>
</evidence>
<dbReference type="EMBL" id="CALNXJ010000012">
    <property type="protein sequence ID" value="CAH3110522.1"/>
    <property type="molecule type" value="Genomic_DNA"/>
</dbReference>
<dbReference type="Proteomes" id="UP001159428">
    <property type="component" value="Unassembled WGS sequence"/>
</dbReference>
<name>A0AAU9WD51_9CNID</name>
<proteinExistence type="predicted"/>
<sequence length="42" mass="5082">MHDLWPKVVEETKTRNSLELCSWQRLVDCFSSMNLVFHEMIK</sequence>